<keyword evidence="3" id="KW-1185">Reference proteome</keyword>
<protein>
    <submittedName>
        <fullName evidence="2">Uncharacterized protein</fullName>
    </submittedName>
</protein>
<organism evidence="2 3">
    <name type="scientific">Dipteronia dyeriana</name>
    <dbReference type="NCBI Taxonomy" id="168575"/>
    <lineage>
        <taxon>Eukaryota</taxon>
        <taxon>Viridiplantae</taxon>
        <taxon>Streptophyta</taxon>
        <taxon>Embryophyta</taxon>
        <taxon>Tracheophyta</taxon>
        <taxon>Spermatophyta</taxon>
        <taxon>Magnoliopsida</taxon>
        <taxon>eudicotyledons</taxon>
        <taxon>Gunneridae</taxon>
        <taxon>Pentapetalae</taxon>
        <taxon>rosids</taxon>
        <taxon>malvids</taxon>
        <taxon>Sapindales</taxon>
        <taxon>Sapindaceae</taxon>
        <taxon>Hippocastanoideae</taxon>
        <taxon>Acereae</taxon>
        <taxon>Dipteronia</taxon>
    </lineage>
</organism>
<comment type="caution">
    <text evidence="2">The sequence shown here is derived from an EMBL/GenBank/DDBJ whole genome shotgun (WGS) entry which is preliminary data.</text>
</comment>
<feature type="region of interest" description="Disordered" evidence="1">
    <location>
        <begin position="70"/>
        <end position="89"/>
    </location>
</feature>
<dbReference type="AlphaFoldDB" id="A0AAD9XFR4"/>
<name>A0AAD9XFR4_9ROSI</name>
<evidence type="ECO:0000313" key="2">
    <source>
        <dbReference type="EMBL" id="KAK2658695.1"/>
    </source>
</evidence>
<proteinExistence type="predicted"/>
<evidence type="ECO:0000256" key="1">
    <source>
        <dbReference type="SAM" id="MobiDB-lite"/>
    </source>
</evidence>
<reference evidence="2" key="1">
    <citation type="journal article" date="2023" name="Plant J.">
        <title>Genome sequences and population genomics provide insights into the demographic history, inbreeding, and mutation load of two 'living fossil' tree species of Dipteronia.</title>
        <authorList>
            <person name="Feng Y."/>
            <person name="Comes H.P."/>
            <person name="Chen J."/>
            <person name="Zhu S."/>
            <person name="Lu R."/>
            <person name="Zhang X."/>
            <person name="Li P."/>
            <person name="Qiu J."/>
            <person name="Olsen K.M."/>
            <person name="Qiu Y."/>
        </authorList>
    </citation>
    <scope>NUCLEOTIDE SEQUENCE</scope>
    <source>
        <strain evidence="2">KIB01</strain>
    </source>
</reference>
<dbReference type="Proteomes" id="UP001280121">
    <property type="component" value="Unassembled WGS sequence"/>
</dbReference>
<dbReference type="EMBL" id="JANJYI010000002">
    <property type="protein sequence ID" value="KAK2658695.1"/>
    <property type="molecule type" value="Genomic_DNA"/>
</dbReference>
<feature type="compositionally biased region" description="Polar residues" evidence="1">
    <location>
        <begin position="76"/>
        <end position="89"/>
    </location>
</feature>
<sequence length="127" mass="14431">MSSLADDVEIYFLVVRIVDFKIRIVRIVTCVNVLQNGRQECLMRMPLHVLVLEDVSKYISYLSRRKEDARKAPRRLQSSNTIDQASPYQNGTPRYLAIVVGQTPPHQDGTSGCLTNRLALRGTLPHH</sequence>
<evidence type="ECO:0000313" key="3">
    <source>
        <dbReference type="Proteomes" id="UP001280121"/>
    </source>
</evidence>
<gene>
    <name evidence="2" type="ORF">Ddye_005228</name>
</gene>
<accession>A0AAD9XFR4</accession>